<dbReference type="RefSeq" id="WP_259841668.1">
    <property type="nucleotide sequence ID" value="NZ_JAOAMU010000009.1"/>
</dbReference>
<organism evidence="2 3">
    <name type="scientific">Chryseobacterium herbae</name>
    <dbReference type="NCBI Taxonomy" id="2976476"/>
    <lineage>
        <taxon>Bacteria</taxon>
        <taxon>Pseudomonadati</taxon>
        <taxon>Bacteroidota</taxon>
        <taxon>Flavobacteriia</taxon>
        <taxon>Flavobacteriales</taxon>
        <taxon>Weeksellaceae</taxon>
        <taxon>Chryseobacterium group</taxon>
        <taxon>Chryseobacterium</taxon>
    </lineage>
</organism>
<dbReference type="InterPro" id="IPR001509">
    <property type="entry name" value="Epimerase_deHydtase"/>
</dbReference>
<evidence type="ECO:0000313" key="2">
    <source>
        <dbReference type="EMBL" id="MCT2564643.1"/>
    </source>
</evidence>
<protein>
    <submittedName>
        <fullName evidence="2">NAD(P)-dependent oxidoreductase</fullName>
    </submittedName>
</protein>
<sequence>MKVLFTGANGFLGRNVIPLLKEKNLQIKTFGTSNADYVFNIANTIVPFDEKFDIVFHAAGKAHSIPQNQEEEKLFYTVNFDGTKNLCNALEKNLPDYFIFISTVAVYGRDFGENINENTALDGHTPYAKSKIMAEEFLTGWCKKNNVKLFILRPSLIAGPNPPGNLGDMINAVRNGKYFNIAGGTAQKSIFWVEDFAEITTRIIGRDGGVYNVCDNANPSFKEISDTISTILNKKSPASIPYFVAKSLARVGDLLGNKAPINSLRLRKITDSLTFSNEKIKRELDFNPSNVMEKFQL</sequence>
<feature type="domain" description="NAD-dependent epimerase/dehydratase" evidence="1">
    <location>
        <begin position="3"/>
        <end position="214"/>
    </location>
</feature>
<dbReference type="EMBL" id="JAOAMU010000009">
    <property type="protein sequence ID" value="MCT2564643.1"/>
    <property type="molecule type" value="Genomic_DNA"/>
</dbReference>
<evidence type="ECO:0000259" key="1">
    <source>
        <dbReference type="Pfam" id="PF01370"/>
    </source>
</evidence>
<dbReference type="InterPro" id="IPR050177">
    <property type="entry name" value="Lipid_A_modif_metabolic_enz"/>
</dbReference>
<dbReference type="Gene3D" id="3.40.50.720">
    <property type="entry name" value="NAD(P)-binding Rossmann-like Domain"/>
    <property type="match status" value="1"/>
</dbReference>
<dbReference type="PANTHER" id="PTHR43245">
    <property type="entry name" value="BIFUNCTIONAL POLYMYXIN RESISTANCE PROTEIN ARNA"/>
    <property type="match status" value="1"/>
</dbReference>
<dbReference type="Pfam" id="PF01370">
    <property type="entry name" value="Epimerase"/>
    <property type="match status" value="1"/>
</dbReference>
<keyword evidence="3" id="KW-1185">Reference proteome</keyword>
<comment type="caution">
    <text evidence="2">The sequence shown here is derived from an EMBL/GenBank/DDBJ whole genome shotgun (WGS) entry which is preliminary data.</text>
</comment>
<reference evidence="2 3" key="1">
    <citation type="submission" date="2022-09" db="EMBL/GenBank/DDBJ databases">
        <title>Chryseobacterium oleae sp.nov., isolated from the inter-root soil of Pyrola calliantha H. Andr. in Tibet.</title>
        <authorList>
            <person name="Li Z."/>
        </authorList>
    </citation>
    <scope>NUCLEOTIDE SEQUENCE [LARGE SCALE GENOMIC DNA]</scope>
    <source>
        <strain evidence="3">pc1-10</strain>
    </source>
</reference>
<accession>A0ABT2J0J4</accession>
<name>A0ABT2J0J4_9FLAO</name>
<gene>
    <name evidence="2" type="ORF">N0B48_22320</name>
</gene>
<proteinExistence type="predicted"/>
<evidence type="ECO:0000313" key="3">
    <source>
        <dbReference type="Proteomes" id="UP001525566"/>
    </source>
</evidence>
<dbReference type="InterPro" id="IPR036291">
    <property type="entry name" value="NAD(P)-bd_dom_sf"/>
</dbReference>
<dbReference type="SUPFAM" id="SSF51735">
    <property type="entry name" value="NAD(P)-binding Rossmann-fold domains"/>
    <property type="match status" value="1"/>
</dbReference>
<dbReference type="Proteomes" id="UP001525566">
    <property type="component" value="Unassembled WGS sequence"/>
</dbReference>